<reference evidence="4 5" key="1">
    <citation type="submission" date="2015-09" db="EMBL/GenBank/DDBJ databases">
        <title>Genome announcement of multiple Pseudomonas syringae strains.</title>
        <authorList>
            <person name="Thakur S."/>
            <person name="Wang P.W."/>
            <person name="Gong Y."/>
            <person name="Weir B.S."/>
            <person name="Guttman D.S."/>
        </authorList>
    </citation>
    <scope>NUCLEOTIDE SEQUENCE [LARGE SCALE GENOMIC DNA]</scope>
    <source>
        <strain evidence="4 5">ICMP9623</strain>
    </source>
</reference>
<feature type="domain" description="YscD-like Bon-like" evidence="2">
    <location>
        <begin position="191"/>
        <end position="251"/>
    </location>
</feature>
<evidence type="ECO:0000259" key="1">
    <source>
        <dbReference type="Pfam" id="PF16697"/>
    </source>
</evidence>
<evidence type="ECO:0000259" key="3">
    <source>
        <dbReference type="Pfam" id="PF23893"/>
    </source>
</evidence>
<name>A0AB34UFU9_PSEA0</name>
<organism evidence="4 5">
    <name type="scientific">Pseudomonas amygdali pv. hibisci</name>
    <dbReference type="NCBI Taxonomy" id="251723"/>
    <lineage>
        <taxon>Bacteria</taxon>
        <taxon>Pseudomonadati</taxon>
        <taxon>Pseudomonadota</taxon>
        <taxon>Gammaproteobacteria</taxon>
        <taxon>Pseudomonadales</taxon>
        <taxon>Pseudomonadaceae</taxon>
        <taxon>Pseudomonas</taxon>
        <taxon>Pseudomonas amygdali</taxon>
    </lineage>
</organism>
<evidence type="ECO:0000313" key="4">
    <source>
        <dbReference type="EMBL" id="KPX59136.1"/>
    </source>
</evidence>
<evidence type="ECO:0008006" key="6">
    <source>
        <dbReference type="Google" id="ProtNLM"/>
    </source>
</evidence>
<evidence type="ECO:0000313" key="5">
    <source>
        <dbReference type="Proteomes" id="UP000050545"/>
    </source>
</evidence>
<dbReference type="Pfam" id="PF16697">
    <property type="entry name" value="Yop-YscD_cpl"/>
    <property type="match status" value="1"/>
</dbReference>
<evidence type="ECO:0000259" key="2">
    <source>
        <dbReference type="Pfam" id="PF21934"/>
    </source>
</evidence>
<dbReference type="EMBL" id="LJQN01000010">
    <property type="protein sequence ID" value="KPX59136.1"/>
    <property type="molecule type" value="Genomic_DNA"/>
</dbReference>
<accession>A0AB34UFU9</accession>
<protein>
    <recommendedName>
        <fullName evidence="6">SMAD/FHA domain protein</fullName>
    </recommendedName>
</protein>
<feature type="domain" description="YscD/Y4YQ C-terminal" evidence="3">
    <location>
        <begin position="265"/>
        <end position="313"/>
    </location>
</feature>
<dbReference type="InterPro" id="IPR053946">
    <property type="entry name" value="YscD_ppl_3rd"/>
</dbReference>
<dbReference type="InterPro" id="IPR008984">
    <property type="entry name" value="SMAD_FHA_dom_sf"/>
</dbReference>
<dbReference type="AlphaFoldDB" id="A0AB34UFU9"/>
<dbReference type="InterPro" id="IPR032030">
    <property type="entry name" value="YscD_cytoplasmic_dom"/>
</dbReference>
<dbReference type="Proteomes" id="UP000050545">
    <property type="component" value="Unassembled WGS sequence"/>
</dbReference>
<dbReference type="Gene3D" id="3.30.70.1770">
    <property type="match status" value="1"/>
</dbReference>
<gene>
    <name evidence="4" type="ORF">ALO67_05364</name>
</gene>
<comment type="caution">
    <text evidence="4">The sequence shown here is derived from an EMBL/GenBank/DDBJ whole genome shotgun (WGS) entry which is preliminary data.</text>
</comment>
<sequence length="316" mass="34285">MMTALISLSGTPDAAVQESGVARLEILHGLHQSVSLLLDNPVYVIGSAVPADLVLGDADVAEQHVRLRFSVEHVAIVAIEALGDDVTVFDSLGQRRVVNVGHGQRISLPVELLVGQSRLCLRSTRSARPIPAVSRRLALLKWPALAALLLLVTCATAFAFRAPAESVRHSIADSVPGSSVPGKNAPTLSQARSWLEGALQDARLTQLRVEERGGQLNVEGAFPAAQKSSWLQIQQAFDTRFGQHIVLTPNVQASTALAAPRVRFQAVWFGRNPYVIDEHGKRVYPGALLPDNWRLESIEGNQVRLVRGDERFAFTL</sequence>
<proteinExistence type="predicted"/>
<dbReference type="CDD" id="cd00060">
    <property type="entry name" value="FHA"/>
    <property type="match status" value="1"/>
</dbReference>
<dbReference type="Gene3D" id="2.60.200.20">
    <property type="match status" value="1"/>
</dbReference>
<dbReference type="Pfam" id="PF21934">
    <property type="entry name" value="Yop-YscD_ppl_3rd"/>
    <property type="match status" value="1"/>
</dbReference>
<dbReference type="Pfam" id="PF23893">
    <property type="entry name" value="Y4YQ_C"/>
    <property type="match status" value="1"/>
</dbReference>
<dbReference type="SUPFAM" id="SSF49879">
    <property type="entry name" value="SMAD/FHA domain"/>
    <property type="match status" value="1"/>
</dbReference>
<feature type="domain" description="YscD cytoplasmic" evidence="1">
    <location>
        <begin position="25"/>
        <end position="79"/>
    </location>
</feature>
<dbReference type="InterPro" id="IPR057770">
    <property type="entry name" value="YscD/Y4YQ_C"/>
</dbReference>